<feature type="transmembrane region" description="Helical" evidence="7">
    <location>
        <begin position="152"/>
        <end position="169"/>
    </location>
</feature>
<evidence type="ECO:0000256" key="6">
    <source>
        <dbReference type="ARBA" id="ARBA00023136"/>
    </source>
</evidence>
<dbReference type="AlphaFoldDB" id="A0A8J8MPI7"/>
<keyword evidence="10" id="KW-1185">Reference proteome</keyword>
<keyword evidence="4 7" id="KW-0812">Transmembrane</keyword>
<accession>A0A8J8MPI7</accession>
<dbReference type="PANTHER" id="PTHR43227:SF11">
    <property type="entry name" value="BLL4140 PROTEIN"/>
    <property type="match status" value="1"/>
</dbReference>
<evidence type="ECO:0000313" key="9">
    <source>
        <dbReference type="EMBL" id="QUI25560.1"/>
    </source>
</evidence>
<gene>
    <name evidence="9" type="ORF">HZI73_01345</name>
</gene>
<evidence type="ECO:0000313" key="10">
    <source>
        <dbReference type="Proteomes" id="UP000683246"/>
    </source>
</evidence>
<feature type="transmembrane region" description="Helical" evidence="7">
    <location>
        <begin position="90"/>
        <end position="114"/>
    </location>
</feature>
<proteinExistence type="inferred from homology"/>
<dbReference type="EMBL" id="CP058649">
    <property type="protein sequence ID" value="QUI25560.1"/>
    <property type="molecule type" value="Genomic_DNA"/>
</dbReference>
<dbReference type="Gene3D" id="1.10.3720.10">
    <property type="entry name" value="MetI-like"/>
    <property type="match status" value="1"/>
</dbReference>
<dbReference type="Proteomes" id="UP000683246">
    <property type="component" value="Chromosome"/>
</dbReference>
<evidence type="ECO:0000256" key="1">
    <source>
        <dbReference type="ARBA" id="ARBA00004651"/>
    </source>
</evidence>
<evidence type="ECO:0000256" key="2">
    <source>
        <dbReference type="ARBA" id="ARBA00022448"/>
    </source>
</evidence>
<comment type="subcellular location">
    <subcellularLocation>
        <location evidence="1 7">Cell membrane</location>
        <topology evidence="1 7">Multi-pass membrane protein</topology>
    </subcellularLocation>
</comment>
<dbReference type="GO" id="GO:0055085">
    <property type="term" value="P:transmembrane transport"/>
    <property type="evidence" value="ECO:0007669"/>
    <property type="project" value="InterPro"/>
</dbReference>
<dbReference type="InterPro" id="IPR000515">
    <property type="entry name" value="MetI-like"/>
</dbReference>
<evidence type="ECO:0000256" key="4">
    <source>
        <dbReference type="ARBA" id="ARBA00022692"/>
    </source>
</evidence>
<dbReference type="GO" id="GO:0005886">
    <property type="term" value="C:plasma membrane"/>
    <property type="evidence" value="ECO:0007669"/>
    <property type="project" value="UniProtKB-SubCell"/>
</dbReference>
<dbReference type="KEGG" id="vpy:HZI73_01345"/>
<dbReference type="CDD" id="cd06261">
    <property type="entry name" value="TM_PBP2"/>
    <property type="match status" value="1"/>
</dbReference>
<keyword evidence="2 7" id="KW-0813">Transport</keyword>
<dbReference type="Pfam" id="PF00528">
    <property type="entry name" value="BPD_transp_1"/>
    <property type="match status" value="1"/>
</dbReference>
<feature type="domain" description="ABC transmembrane type-1" evidence="8">
    <location>
        <begin position="86"/>
        <end position="301"/>
    </location>
</feature>
<feature type="transmembrane region" description="Helical" evidence="7">
    <location>
        <begin position="280"/>
        <end position="304"/>
    </location>
</feature>
<sequence>MIIVLSFYDIYQSEKKSKNRLSTTPLHIMMIPSIIVTTIFAYIPLYGIVMAFQNFNPTKGLFGMQAFVGWDNFRYFFQMPDFRTVLTNTLIISIGKIIFQTIVPIVVALLLNELRIKWFKKSVQTIIYLPHFLSWVILGGILSSVLSPSNGIINAFLGLFNIEPIFFLGSNDWFRFTLIASDVWKEFGWGTIIHLATIAGISPHLYEAAKMDGANRWKQTRHVTLPSMMPIIIMLSTLSLGRVLNAGFDQVFNLYSPAVYESGDVISTFVYRLGLIQAQYSVAAAVGVFKSFISMFLVTTSYYLSKKYANYRIF</sequence>
<protein>
    <submittedName>
        <fullName evidence="9">Sugar ABC transporter permease</fullName>
    </submittedName>
</protein>
<evidence type="ECO:0000256" key="7">
    <source>
        <dbReference type="RuleBase" id="RU363032"/>
    </source>
</evidence>
<dbReference type="PANTHER" id="PTHR43227">
    <property type="entry name" value="BLL4140 PROTEIN"/>
    <property type="match status" value="1"/>
</dbReference>
<evidence type="ECO:0000259" key="8">
    <source>
        <dbReference type="PROSITE" id="PS50928"/>
    </source>
</evidence>
<reference evidence="9" key="1">
    <citation type="submission" date="2020-07" db="EMBL/GenBank/DDBJ databases">
        <title>Vallitalea pronyensis genome.</title>
        <authorList>
            <person name="Postec A."/>
        </authorList>
    </citation>
    <scope>NUCLEOTIDE SEQUENCE</scope>
    <source>
        <strain evidence="9">FatNI3</strain>
    </source>
</reference>
<feature type="transmembrane region" description="Helical" evidence="7">
    <location>
        <begin position="223"/>
        <end position="244"/>
    </location>
</feature>
<feature type="transmembrane region" description="Helical" evidence="7">
    <location>
        <begin position="126"/>
        <end position="146"/>
    </location>
</feature>
<dbReference type="InterPro" id="IPR050809">
    <property type="entry name" value="UgpAE/MalFG_permease"/>
</dbReference>
<comment type="similarity">
    <text evidence="7">Belongs to the binding-protein-dependent transport system permease family.</text>
</comment>
<keyword evidence="3" id="KW-1003">Cell membrane</keyword>
<feature type="transmembrane region" description="Helical" evidence="7">
    <location>
        <begin position="26"/>
        <end position="52"/>
    </location>
</feature>
<dbReference type="SUPFAM" id="SSF161098">
    <property type="entry name" value="MetI-like"/>
    <property type="match status" value="1"/>
</dbReference>
<evidence type="ECO:0000256" key="5">
    <source>
        <dbReference type="ARBA" id="ARBA00022989"/>
    </source>
</evidence>
<dbReference type="PROSITE" id="PS50928">
    <property type="entry name" value="ABC_TM1"/>
    <property type="match status" value="1"/>
</dbReference>
<dbReference type="InterPro" id="IPR035906">
    <property type="entry name" value="MetI-like_sf"/>
</dbReference>
<evidence type="ECO:0000256" key="3">
    <source>
        <dbReference type="ARBA" id="ARBA00022475"/>
    </source>
</evidence>
<name>A0A8J8MPI7_9FIRM</name>
<keyword evidence="5 7" id="KW-1133">Transmembrane helix</keyword>
<organism evidence="9 10">
    <name type="scientific">Vallitalea pronyensis</name>
    <dbReference type="NCBI Taxonomy" id="1348613"/>
    <lineage>
        <taxon>Bacteria</taxon>
        <taxon>Bacillati</taxon>
        <taxon>Bacillota</taxon>
        <taxon>Clostridia</taxon>
        <taxon>Lachnospirales</taxon>
        <taxon>Vallitaleaceae</taxon>
        <taxon>Vallitalea</taxon>
    </lineage>
</organism>
<keyword evidence="6 7" id="KW-0472">Membrane</keyword>